<evidence type="ECO:0000259" key="2">
    <source>
        <dbReference type="Pfam" id="PF02829"/>
    </source>
</evidence>
<sequence length="172" mass="19290">MTGEERRSEILQAIQEADVPISGTALAKRFHVSRQVVVQDIALLRAANYDIFSTTKGYLIHMPVSVTRVVEVCHADEEIEDELNTIVDLGGKVIDVFIRHEVYGSLRAPIGVSSRRNVQEFVSGISGGKSSPLKNLTSGKHWHTIEADSRETLDMIEEELRKKKYLIEESSR</sequence>
<keyword evidence="1" id="KW-0479">Metal-binding</keyword>
<dbReference type="InterPro" id="IPR036388">
    <property type="entry name" value="WH-like_DNA-bd_sf"/>
</dbReference>
<dbReference type="InterPro" id="IPR035922">
    <property type="entry name" value="3H_dom_sf"/>
</dbReference>
<dbReference type="STRING" id="1122155.SAMN02745158_02172"/>
<feature type="domain" description="Helix-turn-helix type 11" evidence="3">
    <location>
        <begin position="6"/>
        <end position="58"/>
    </location>
</feature>
<dbReference type="PANTHER" id="PTHR40068">
    <property type="entry name" value="TRANSCRIPTION REPRESSOR NIAR-RELATED"/>
    <property type="match status" value="1"/>
</dbReference>
<dbReference type="InterPro" id="IPR026043">
    <property type="entry name" value="NadR"/>
</dbReference>
<feature type="binding site" evidence="1">
    <location>
        <position position="141"/>
    </location>
    <ligand>
        <name>Ni(2+)</name>
        <dbReference type="ChEBI" id="CHEBI:49786"/>
    </ligand>
</feature>
<name>A0A1M4XZQ1_9CLOT</name>
<keyword evidence="1" id="KW-0533">Nickel</keyword>
<dbReference type="Proteomes" id="UP000184245">
    <property type="component" value="Unassembled WGS sequence"/>
</dbReference>
<evidence type="ECO:0000313" key="4">
    <source>
        <dbReference type="EMBL" id="SHE99074.1"/>
    </source>
</evidence>
<keyword evidence="5" id="KW-1185">Reference proteome</keyword>
<feature type="domain" description="3H" evidence="2">
    <location>
        <begin position="71"/>
        <end position="166"/>
    </location>
</feature>
<dbReference type="AlphaFoldDB" id="A0A1M4XZQ1"/>
<dbReference type="RefSeq" id="WP_072851573.1">
    <property type="nucleotide sequence ID" value="NZ_FQVI01000010.1"/>
</dbReference>
<accession>A0A1M4XZQ1</accession>
<reference evidence="4 5" key="1">
    <citation type="submission" date="2016-11" db="EMBL/GenBank/DDBJ databases">
        <authorList>
            <person name="Jaros S."/>
            <person name="Januszkiewicz K."/>
            <person name="Wedrychowicz H."/>
        </authorList>
    </citation>
    <scope>NUCLEOTIDE SEQUENCE [LARGE SCALE GENOMIC DNA]</scope>
    <source>
        <strain evidence="4 5">DSM 17459</strain>
    </source>
</reference>
<dbReference type="GO" id="GO:0046872">
    <property type="term" value="F:metal ion binding"/>
    <property type="evidence" value="ECO:0007669"/>
    <property type="project" value="UniProtKB-KW"/>
</dbReference>
<feature type="binding site" evidence="1">
    <location>
        <position position="143"/>
    </location>
    <ligand>
        <name>Ni(2+)</name>
        <dbReference type="ChEBI" id="CHEBI:49786"/>
    </ligand>
</feature>
<dbReference type="InterPro" id="IPR036390">
    <property type="entry name" value="WH_DNA-bd_sf"/>
</dbReference>
<dbReference type="InterPro" id="IPR004173">
    <property type="entry name" value="3H_domain"/>
</dbReference>
<dbReference type="SUPFAM" id="SSF75500">
    <property type="entry name" value="Putative transcriptional regulator TM1602, C-terminal domain"/>
    <property type="match status" value="1"/>
</dbReference>
<dbReference type="OrthoDB" id="9792661at2"/>
<dbReference type="Gene3D" id="3.30.1340.20">
    <property type="entry name" value="3H domain"/>
    <property type="match status" value="1"/>
</dbReference>
<dbReference type="SUPFAM" id="SSF46785">
    <property type="entry name" value="Winged helix' DNA-binding domain"/>
    <property type="match status" value="1"/>
</dbReference>
<dbReference type="PIRSF" id="PIRSF037847">
    <property type="entry name" value="NiaR"/>
    <property type="match status" value="1"/>
</dbReference>
<organism evidence="4 5">
    <name type="scientific">Lactonifactor longoviformis DSM 17459</name>
    <dbReference type="NCBI Taxonomy" id="1122155"/>
    <lineage>
        <taxon>Bacteria</taxon>
        <taxon>Bacillati</taxon>
        <taxon>Bacillota</taxon>
        <taxon>Clostridia</taxon>
        <taxon>Eubacteriales</taxon>
        <taxon>Clostridiaceae</taxon>
        <taxon>Lactonifactor</taxon>
    </lineage>
</organism>
<dbReference type="Pfam" id="PF02829">
    <property type="entry name" value="3H"/>
    <property type="match status" value="1"/>
</dbReference>
<dbReference type="Pfam" id="PF08279">
    <property type="entry name" value="HTH_11"/>
    <property type="match status" value="1"/>
</dbReference>
<dbReference type="Gene3D" id="1.10.10.10">
    <property type="entry name" value="Winged helix-like DNA-binding domain superfamily/Winged helix DNA-binding domain"/>
    <property type="match status" value="1"/>
</dbReference>
<evidence type="ECO:0000256" key="1">
    <source>
        <dbReference type="PIRSR" id="PIRSR037847-1"/>
    </source>
</evidence>
<dbReference type="InterPro" id="IPR013196">
    <property type="entry name" value="HTH_11"/>
</dbReference>
<dbReference type="EMBL" id="FQVI01000010">
    <property type="protein sequence ID" value="SHE99074.1"/>
    <property type="molecule type" value="Genomic_DNA"/>
</dbReference>
<evidence type="ECO:0000259" key="3">
    <source>
        <dbReference type="Pfam" id="PF08279"/>
    </source>
</evidence>
<evidence type="ECO:0008006" key="6">
    <source>
        <dbReference type="Google" id="ProtNLM"/>
    </source>
</evidence>
<proteinExistence type="predicted"/>
<gene>
    <name evidence="4" type="ORF">SAMN02745158_02172</name>
</gene>
<feature type="binding site" evidence="1">
    <location>
        <position position="82"/>
    </location>
    <ligand>
        <name>Ni(2+)</name>
        <dbReference type="ChEBI" id="CHEBI:49786"/>
    </ligand>
</feature>
<dbReference type="PANTHER" id="PTHR40068:SF1">
    <property type="entry name" value="TRANSCRIPTION REPRESSOR NIAR-RELATED"/>
    <property type="match status" value="1"/>
</dbReference>
<protein>
    <recommendedName>
        <fullName evidence="6">Transcription repressor NadR</fullName>
    </recommendedName>
</protein>
<evidence type="ECO:0000313" key="5">
    <source>
        <dbReference type="Proteomes" id="UP000184245"/>
    </source>
</evidence>
<feature type="binding site" evidence="1">
    <location>
        <position position="74"/>
    </location>
    <ligand>
        <name>Ni(2+)</name>
        <dbReference type="ChEBI" id="CHEBI:49786"/>
    </ligand>
</feature>